<dbReference type="RefSeq" id="WP_227199142.1">
    <property type="nucleotide sequence ID" value="NZ_JANJZT010000018.1"/>
</dbReference>
<gene>
    <name evidence="4" type="ORF">ABID24_002369</name>
</gene>
<keyword evidence="2" id="KW-1133">Transmembrane helix</keyword>
<dbReference type="SMART" id="SM00530">
    <property type="entry name" value="HTH_XRE"/>
    <property type="match status" value="1"/>
</dbReference>
<evidence type="ECO:0000313" key="4">
    <source>
        <dbReference type="EMBL" id="MET3751113.1"/>
    </source>
</evidence>
<dbReference type="Proteomes" id="UP001549106">
    <property type="component" value="Unassembled WGS sequence"/>
</dbReference>
<dbReference type="InterPro" id="IPR058092">
    <property type="entry name" value="WWWY"/>
</dbReference>
<dbReference type="NCBIfam" id="NF047451">
    <property type="entry name" value="WxxxWxxW_dom"/>
    <property type="match status" value="1"/>
</dbReference>
<reference evidence="4 5" key="1">
    <citation type="submission" date="2024-06" db="EMBL/GenBank/DDBJ databases">
        <title>Genomic Encyclopedia of Type Strains, Phase IV (KMG-IV): sequencing the most valuable type-strain genomes for metagenomic binning, comparative biology and taxonomic classification.</title>
        <authorList>
            <person name="Goeker M."/>
        </authorList>
    </citation>
    <scope>NUCLEOTIDE SEQUENCE [LARGE SCALE GENOMIC DNA]</scope>
    <source>
        <strain evidence="4 5">DSM 29492</strain>
    </source>
</reference>
<dbReference type="Gene3D" id="1.10.260.40">
    <property type="entry name" value="lambda repressor-like DNA-binding domains"/>
    <property type="match status" value="1"/>
</dbReference>
<dbReference type="SUPFAM" id="SSF47413">
    <property type="entry name" value="lambda repressor-like DNA-binding domains"/>
    <property type="match status" value="1"/>
</dbReference>
<dbReference type="InterPro" id="IPR010982">
    <property type="entry name" value="Lambda_DNA-bd_dom_sf"/>
</dbReference>
<keyword evidence="2" id="KW-0812">Transmembrane</keyword>
<keyword evidence="5" id="KW-1185">Reference proteome</keyword>
<comment type="caution">
    <text evidence="4">The sequence shown here is derived from an EMBL/GenBank/DDBJ whole genome shotgun (WGS) entry which is preliminary data.</text>
</comment>
<evidence type="ECO:0000256" key="1">
    <source>
        <dbReference type="ARBA" id="ARBA00023125"/>
    </source>
</evidence>
<organism evidence="4 5">
    <name type="scientific">Blautia caecimuris</name>
    <dbReference type="NCBI Taxonomy" id="1796615"/>
    <lineage>
        <taxon>Bacteria</taxon>
        <taxon>Bacillati</taxon>
        <taxon>Bacillota</taxon>
        <taxon>Clostridia</taxon>
        <taxon>Lachnospirales</taxon>
        <taxon>Lachnospiraceae</taxon>
        <taxon>Blautia</taxon>
    </lineage>
</organism>
<dbReference type="PANTHER" id="PTHR46558">
    <property type="entry name" value="TRACRIPTIONAL REGULATORY PROTEIN-RELATED-RELATED"/>
    <property type="match status" value="1"/>
</dbReference>
<feature type="domain" description="HTH cro/C1-type" evidence="3">
    <location>
        <begin position="13"/>
        <end position="67"/>
    </location>
</feature>
<sequence length="149" mass="17055">MKILNAQKTGSLIATIRKEQNRTQQDLANELGVSSAAISKWERGIGFPDVSLIEPLATSLGITIAELFKGEKAENNVDHEYESLLSDVVKVSANEISKKKKITNWIIAITVAILYLLISVISHRWEITWVVWIVYCFYRIFTEYIYKKY</sequence>
<accession>A0ABV2M3R8</accession>
<feature type="transmembrane region" description="Helical" evidence="2">
    <location>
        <begin position="102"/>
        <end position="121"/>
    </location>
</feature>
<dbReference type="CDD" id="cd00093">
    <property type="entry name" value="HTH_XRE"/>
    <property type="match status" value="1"/>
</dbReference>
<dbReference type="PANTHER" id="PTHR46558:SF11">
    <property type="entry name" value="HTH-TYPE TRANSCRIPTIONAL REGULATOR XRE"/>
    <property type="match status" value="1"/>
</dbReference>
<protein>
    <submittedName>
        <fullName evidence="4">Transcriptional regulator with XRE-family HTH domain</fullName>
    </submittedName>
</protein>
<keyword evidence="2" id="KW-0472">Membrane</keyword>
<proteinExistence type="predicted"/>
<dbReference type="InterPro" id="IPR001387">
    <property type="entry name" value="Cro/C1-type_HTH"/>
</dbReference>
<evidence type="ECO:0000313" key="5">
    <source>
        <dbReference type="Proteomes" id="UP001549106"/>
    </source>
</evidence>
<dbReference type="PROSITE" id="PS50943">
    <property type="entry name" value="HTH_CROC1"/>
    <property type="match status" value="1"/>
</dbReference>
<dbReference type="Pfam" id="PF01381">
    <property type="entry name" value="HTH_3"/>
    <property type="match status" value="1"/>
</dbReference>
<feature type="transmembrane region" description="Helical" evidence="2">
    <location>
        <begin position="127"/>
        <end position="146"/>
    </location>
</feature>
<evidence type="ECO:0000259" key="3">
    <source>
        <dbReference type="PROSITE" id="PS50943"/>
    </source>
</evidence>
<dbReference type="EMBL" id="JBEPMJ010000017">
    <property type="protein sequence ID" value="MET3751113.1"/>
    <property type="molecule type" value="Genomic_DNA"/>
</dbReference>
<evidence type="ECO:0000256" key="2">
    <source>
        <dbReference type="SAM" id="Phobius"/>
    </source>
</evidence>
<keyword evidence="1" id="KW-0238">DNA-binding</keyword>
<name>A0ABV2M3R8_9FIRM</name>